<organism evidence="1 2">
    <name type="scientific">Bauhinia variegata</name>
    <name type="common">Purple orchid tree</name>
    <name type="synonym">Phanera variegata</name>
    <dbReference type="NCBI Taxonomy" id="167791"/>
    <lineage>
        <taxon>Eukaryota</taxon>
        <taxon>Viridiplantae</taxon>
        <taxon>Streptophyta</taxon>
        <taxon>Embryophyta</taxon>
        <taxon>Tracheophyta</taxon>
        <taxon>Spermatophyta</taxon>
        <taxon>Magnoliopsida</taxon>
        <taxon>eudicotyledons</taxon>
        <taxon>Gunneridae</taxon>
        <taxon>Pentapetalae</taxon>
        <taxon>rosids</taxon>
        <taxon>fabids</taxon>
        <taxon>Fabales</taxon>
        <taxon>Fabaceae</taxon>
        <taxon>Cercidoideae</taxon>
        <taxon>Cercideae</taxon>
        <taxon>Bauhiniinae</taxon>
        <taxon>Bauhinia</taxon>
    </lineage>
</organism>
<comment type="caution">
    <text evidence="1">The sequence shown here is derived from an EMBL/GenBank/DDBJ whole genome shotgun (WGS) entry which is preliminary data.</text>
</comment>
<accession>A0ACB9LF03</accession>
<name>A0ACB9LF03_BAUVA</name>
<proteinExistence type="predicted"/>
<keyword evidence="2" id="KW-1185">Reference proteome</keyword>
<dbReference type="Proteomes" id="UP000828941">
    <property type="component" value="Chromosome 12"/>
</dbReference>
<gene>
    <name evidence="1" type="ORF">L6164_031010</name>
</gene>
<evidence type="ECO:0000313" key="1">
    <source>
        <dbReference type="EMBL" id="KAI4307881.1"/>
    </source>
</evidence>
<reference evidence="1 2" key="1">
    <citation type="journal article" date="2022" name="DNA Res.">
        <title>Chromosomal-level genome assembly of the orchid tree Bauhinia variegata (Leguminosae; Cercidoideae) supports the allotetraploid origin hypothesis of Bauhinia.</title>
        <authorList>
            <person name="Zhong Y."/>
            <person name="Chen Y."/>
            <person name="Zheng D."/>
            <person name="Pang J."/>
            <person name="Liu Y."/>
            <person name="Luo S."/>
            <person name="Meng S."/>
            <person name="Qian L."/>
            <person name="Wei D."/>
            <person name="Dai S."/>
            <person name="Zhou R."/>
        </authorList>
    </citation>
    <scope>NUCLEOTIDE SEQUENCE [LARGE SCALE GENOMIC DNA]</scope>
    <source>
        <strain evidence="1">BV-YZ2020</strain>
    </source>
</reference>
<dbReference type="EMBL" id="CM039437">
    <property type="protein sequence ID" value="KAI4307881.1"/>
    <property type="molecule type" value="Genomic_DNA"/>
</dbReference>
<sequence>MDHNKSQKIAALNQIIKAHYLIKITQLLISLSLCSFIFTPSSLLAFICYFNSLPRQLFTHTIDKNCMFLFCNGLLVFVGIIRSFSGSSGDDEPSKNIEDGSQSEFSDVEANESVLEKEAEVKTMESDEQNAATEQAMEFKSLEEEEKEEDDEDIGKAIVEYEDQSEENSESISNEEEEEPDGRSAEESRESETDERLIEENIQEDEVEEEEEEENWTVSTEEMNKKFDDFIRRMKEDLRIEARRQLVMV</sequence>
<protein>
    <submittedName>
        <fullName evidence="1">Uncharacterized protein</fullName>
    </submittedName>
</protein>
<evidence type="ECO:0000313" key="2">
    <source>
        <dbReference type="Proteomes" id="UP000828941"/>
    </source>
</evidence>